<dbReference type="InterPro" id="IPR025476">
    <property type="entry name" value="Helitron_helicase-like"/>
</dbReference>
<feature type="compositionally biased region" description="Pro residues" evidence="2">
    <location>
        <begin position="770"/>
        <end position="780"/>
    </location>
</feature>
<evidence type="ECO:0000313" key="6">
    <source>
        <dbReference type="Proteomes" id="UP000887577"/>
    </source>
</evidence>
<feature type="compositionally biased region" description="Polar residues" evidence="2">
    <location>
        <begin position="46"/>
        <end position="55"/>
    </location>
</feature>
<dbReference type="GO" id="GO:0016787">
    <property type="term" value="F:hydrolase activity"/>
    <property type="evidence" value="ECO:0007669"/>
    <property type="project" value="UniProtKB-KW"/>
</dbReference>
<feature type="compositionally biased region" description="Basic residues" evidence="2">
    <location>
        <begin position="449"/>
        <end position="462"/>
    </location>
</feature>
<feature type="compositionally biased region" description="Acidic residues" evidence="2">
    <location>
        <begin position="1"/>
        <end position="11"/>
    </location>
</feature>
<dbReference type="Proteomes" id="UP000887577">
    <property type="component" value="Unplaced"/>
</dbReference>
<proteinExistence type="inferred from homology"/>
<evidence type="ECO:0000259" key="3">
    <source>
        <dbReference type="Pfam" id="PF05970"/>
    </source>
</evidence>
<feature type="region of interest" description="Disordered" evidence="2">
    <location>
        <begin position="438"/>
        <end position="473"/>
    </location>
</feature>
<dbReference type="EC" id="5.6.2.3" evidence="1"/>
<feature type="region of interest" description="Disordered" evidence="2">
    <location>
        <begin position="763"/>
        <end position="799"/>
    </location>
</feature>
<dbReference type="GO" id="GO:0000723">
    <property type="term" value="P:telomere maintenance"/>
    <property type="evidence" value="ECO:0007669"/>
    <property type="project" value="InterPro"/>
</dbReference>
<keyword evidence="1" id="KW-0347">Helicase</keyword>
<dbReference type="GO" id="GO:0006281">
    <property type="term" value="P:DNA repair"/>
    <property type="evidence" value="ECO:0007669"/>
    <property type="project" value="UniProtKB-KW"/>
</dbReference>
<dbReference type="InterPro" id="IPR038765">
    <property type="entry name" value="Papain-like_cys_pep_sf"/>
</dbReference>
<sequence>MLDNSHEEDDAIITSPQKKKRKTKKSQKTKALERRTFDKIKRTDTTDLNDVQSTPKGRGFQSRRRDDAAPYPKKAATQPALPLTIGPISNLSAKKKKLGFQIISDVKQPRNDPPASSTLPLPNQYYDPMAQNEHADEQVDDVYVDDDGIFHVNDVYGVPENTVIQIDDVDNVNGGPLPVRNYHDPWYAGVDFLHADVEAALTAPSNSWANDAQLNAFLAGMIPHYAGRTFNRIAFLDSVWDPVFNADSRTPIRSFLRIYPDNPDAIISLVHTGNHWGVLLINPARHMAIFVDPNMQQWQTQIESTARQRCADILNALVNADIIDAATELIQAPPHTFNQQTNGWACGFHALICAEDFLEHGHLVRHPFLNINAERNRITLLLHRLYWVNRNRPDNVSGATVATWTEPPNRRDIILEEKDIPKKRMLAADNDLIKPVAAKPISNKPPKPPVKRSKRIQAQHKPPHPDVVKSKIRSLHQKRKPIALLSSEIYPDEDYQGPMNKRCPHCKAYLFANETSNKCCANGTVPPMFIPPAPPEFTNIARFDEYWTHTKPLNSLFAMVSTSANVQMNDGVFKIQGEPKHNVGDLVPRPGQPQQFAQIYTIDADEALQNRCRNLPTVGLKLKQQPRQEVLGLIEAMLREHHPLAMQFKMMKQQLEEYEAKCVEEGKEVRTLFYVWEDPNEPDQDRPGTANVHPGRLNVPSASGQVFAIYKSDDGGPPPNGLYYGYEKNGGNSLRFVPTYSGRVYAAAYPLIFMYGQPGWTPGIPKLNPNGPPQDQPPPAQQQSHESGDESDGMKDGAMVENSEDDFNVASCSSDDDEMADKKARNVSMNQHFRSQLFDRTKEQKEVFNPITGSRTLTNQYIIDKCLAVEQQRLEYMEKKIEENEWRYEDSKVLRDYLIQEINKDPTLKGKRLGKVRLMTRRYRGGKRYMHYKFHNGIAINRRHGRDDLFITFTGNPTWREILENLRPGETWLDRPDLICRVFNLKAAEFLKDLIKRGVLGKVNTYKLALEHQKRGMPHLHILLSMKKEYKPTTAEEVDDLIVAHLAEQPEDDDENYNANLRYFNSHLKLMIHDPSRCAAMCGKSKKNGICKKGFPKPYSDTTIMKSDGYAQLKRPEDGRTVTFKNGNRRPVDVTNQHVVAHNKYLILKYNCHINVEHCGGIRSLKYLHKYLHKGCDKGFISVRERVKVAKKNDKGAVELDEEGNPVEYVDYNELHQFRQLRVLGGAEAVESTFGMIVAKQSHVVRELPVHLKGEHNVSFKDSETGEEILPKTANDGTAPNARAVSELTAFFKLVEDEKADPLIDQNDETRAPNLYYHQVQEHYHYNKNKWIRRINDLKTIGRLQPVYPSLVERYCLRELLGTVKGPSNYEDLKTFNGIQYATFRESAVAYGLFVDDTISNLTLAEIVTYAMPRQCRQVFALILLYNQPEDAQKLWDAYKKQFLDTGTRFSEQVLERRALAHVASILFHHRKTLSNFKMVDVTDDELMQAINETFSDFDTDGDERYGMLNELQKFFVDVVLHSFQNKKNFDRKRLFFLQASGGTGKTFVFNTLIRILRANGYNVITVASTGIAAILLDGGQTAHSAFRIPLDIHEDARISATHPLAKMINAADCIIWDEAPMQHKSVLERVNKIIKQLCPETFVHHTAFANKTVVLGGDFKQLLPVVRRENMKAAYDASILCSDVFRDNLNALFSIYVLEHNERAKDDPDWAKFLHDVGNGLNFSPFGTDKIQLPHQIAEYSEQAVIDFVYPSEIFDRPYKEYFDWVKESVLVAPINDKVDELNAAITAKVIGAANTYLSIDTQIAAFHQGDEILREDYTTDELNMYKHASIPPHDLVLKERSVVTLTRNLDVHLGLCNGTRMVVQRLFENHVQCQILTGAFEGKSIPIFKITNRFTPEPDEDWPEFSRFQLPLRPAFAITINKSQGQTIGRIGLILTSSCFAHGQLYVALSRVRRRQDIKY</sequence>
<evidence type="ECO:0000256" key="1">
    <source>
        <dbReference type="RuleBase" id="RU363044"/>
    </source>
</evidence>
<evidence type="ECO:0000256" key="2">
    <source>
        <dbReference type="SAM" id="MobiDB-lite"/>
    </source>
</evidence>
<comment type="similarity">
    <text evidence="1">Belongs to the helicase family.</text>
</comment>
<feature type="domain" description="DNA helicase Pif1-like DEAD-box helicase" evidence="3">
    <location>
        <begin position="1509"/>
        <end position="1721"/>
    </location>
</feature>
<feature type="domain" description="DNA helicase Pif1-like 2B" evidence="5">
    <location>
        <begin position="1825"/>
        <end position="1868"/>
    </location>
</feature>
<dbReference type="InterPro" id="IPR010285">
    <property type="entry name" value="DNA_helicase_pif1-like_DEAD"/>
</dbReference>
<dbReference type="SUPFAM" id="SSF52540">
    <property type="entry name" value="P-loop containing nucleoside triphosphate hydrolases"/>
    <property type="match status" value="2"/>
</dbReference>
<dbReference type="InterPro" id="IPR027417">
    <property type="entry name" value="P-loop_NTPase"/>
</dbReference>
<organism evidence="6 7">
    <name type="scientific">Panagrolaimus superbus</name>
    <dbReference type="NCBI Taxonomy" id="310955"/>
    <lineage>
        <taxon>Eukaryota</taxon>
        <taxon>Metazoa</taxon>
        <taxon>Ecdysozoa</taxon>
        <taxon>Nematoda</taxon>
        <taxon>Chromadorea</taxon>
        <taxon>Rhabditida</taxon>
        <taxon>Tylenchina</taxon>
        <taxon>Panagrolaimomorpha</taxon>
        <taxon>Panagrolaimoidea</taxon>
        <taxon>Panagrolaimidae</taxon>
        <taxon>Panagrolaimus</taxon>
    </lineage>
</organism>
<dbReference type="PANTHER" id="PTHR10492:SF57">
    <property type="entry name" value="ATP-DEPENDENT DNA HELICASE"/>
    <property type="match status" value="1"/>
</dbReference>
<comment type="catalytic activity">
    <reaction evidence="1">
        <text>ATP + H2O = ADP + phosphate + H(+)</text>
        <dbReference type="Rhea" id="RHEA:13065"/>
        <dbReference type="ChEBI" id="CHEBI:15377"/>
        <dbReference type="ChEBI" id="CHEBI:15378"/>
        <dbReference type="ChEBI" id="CHEBI:30616"/>
        <dbReference type="ChEBI" id="CHEBI:43474"/>
        <dbReference type="ChEBI" id="CHEBI:456216"/>
        <dbReference type="EC" id="5.6.2.3"/>
    </reaction>
</comment>
<dbReference type="WBParaSite" id="PSU_v2.g10384.t1">
    <property type="protein sequence ID" value="PSU_v2.g10384.t1"/>
    <property type="gene ID" value="PSU_v2.g10384"/>
</dbReference>
<keyword evidence="6" id="KW-1185">Reference proteome</keyword>
<name>A0A914XXA8_9BILA</name>
<reference evidence="7" key="1">
    <citation type="submission" date="2022-11" db="UniProtKB">
        <authorList>
            <consortium name="WormBaseParasite"/>
        </authorList>
    </citation>
    <scope>IDENTIFICATION</scope>
</reference>
<dbReference type="PANTHER" id="PTHR10492">
    <property type="match status" value="1"/>
</dbReference>
<dbReference type="Gene3D" id="3.40.395.10">
    <property type="entry name" value="Adenoviral Proteinase, Chain A"/>
    <property type="match status" value="1"/>
</dbReference>
<dbReference type="Gene3D" id="3.40.50.300">
    <property type="entry name" value="P-loop containing nucleotide triphosphate hydrolases"/>
    <property type="match status" value="1"/>
</dbReference>
<evidence type="ECO:0000259" key="4">
    <source>
        <dbReference type="Pfam" id="PF14214"/>
    </source>
</evidence>
<protein>
    <recommendedName>
        <fullName evidence="1">ATP-dependent DNA helicase</fullName>
        <ecNumber evidence="1">5.6.2.3</ecNumber>
    </recommendedName>
</protein>
<feature type="compositionally biased region" description="Basic and acidic residues" evidence="2">
    <location>
        <begin position="786"/>
        <end position="795"/>
    </location>
</feature>
<dbReference type="CDD" id="cd18809">
    <property type="entry name" value="SF1_C_RecD"/>
    <property type="match status" value="1"/>
</dbReference>
<feature type="compositionally biased region" description="Basic and acidic residues" evidence="2">
    <location>
        <begin position="30"/>
        <end position="45"/>
    </location>
</feature>
<evidence type="ECO:0000313" key="7">
    <source>
        <dbReference type="WBParaSite" id="PSU_v2.g10384.t1"/>
    </source>
</evidence>
<keyword evidence="1" id="KW-0547">Nucleotide-binding</keyword>
<accession>A0A914XXA8</accession>
<feature type="domain" description="Helitron helicase-like" evidence="4">
    <location>
        <begin position="844"/>
        <end position="1024"/>
    </location>
</feature>
<keyword evidence="1" id="KW-0067">ATP-binding</keyword>
<keyword evidence="1" id="KW-0233">DNA recombination</keyword>
<feature type="region of interest" description="Disordered" evidence="2">
    <location>
        <begin position="1"/>
        <end position="86"/>
    </location>
</feature>
<feature type="compositionally biased region" description="Basic residues" evidence="2">
    <location>
        <begin position="17"/>
        <end position="28"/>
    </location>
</feature>
<dbReference type="Pfam" id="PF21530">
    <property type="entry name" value="Pif1_2B_dom"/>
    <property type="match status" value="1"/>
</dbReference>
<comment type="cofactor">
    <cofactor evidence="1">
        <name>Mg(2+)</name>
        <dbReference type="ChEBI" id="CHEBI:18420"/>
    </cofactor>
</comment>
<dbReference type="Pfam" id="PF05970">
    <property type="entry name" value="PIF1"/>
    <property type="match status" value="1"/>
</dbReference>
<dbReference type="GO" id="GO:0043139">
    <property type="term" value="F:5'-3' DNA helicase activity"/>
    <property type="evidence" value="ECO:0007669"/>
    <property type="project" value="UniProtKB-EC"/>
</dbReference>
<dbReference type="InterPro" id="IPR049163">
    <property type="entry name" value="Pif1-like_2B_dom"/>
</dbReference>
<dbReference type="SUPFAM" id="SSF54001">
    <property type="entry name" value="Cysteine proteinases"/>
    <property type="match status" value="1"/>
</dbReference>
<keyword evidence="1" id="KW-0227">DNA damage</keyword>
<dbReference type="GO" id="GO:0006310">
    <property type="term" value="P:DNA recombination"/>
    <property type="evidence" value="ECO:0007669"/>
    <property type="project" value="UniProtKB-KW"/>
</dbReference>
<dbReference type="Pfam" id="PF14214">
    <property type="entry name" value="Helitron_like_N"/>
    <property type="match status" value="1"/>
</dbReference>
<keyword evidence="1" id="KW-0234">DNA repair</keyword>
<evidence type="ECO:0000259" key="5">
    <source>
        <dbReference type="Pfam" id="PF21530"/>
    </source>
</evidence>
<dbReference type="GO" id="GO:0005524">
    <property type="term" value="F:ATP binding"/>
    <property type="evidence" value="ECO:0007669"/>
    <property type="project" value="UniProtKB-KW"/>
</dbReference>
<keyword evidence="1" id="KW-0378">Hydrolase</keyword>